<comment type="caution">
    <text evidence="1">The sequence shown here is derived from an EMBL/GenBank/DDBJ whole genome shotgun (WGS) entry which is preliminary data.</text>
</comment>
<keyword evidence="2" id="KW-1185">Reference proteome</keyword>
<name>A0ABS3LLR3_9PROT</name>
<accession>A0ABS3LLR3</accession>
<dbReference type="RefSeq" id="WP_207854140.1">
    <property type="nucleotide sequence ID" value="NZ_JAFVMG010000006.1"/>
</dbReference>
<gene>
    <name evidence="1" type="ORF">J2D75_07420</name>
</gene>
<dbReference type="EMBL" id="JAFVMG010000006">
    <property type="protein sequence ID" value="MBO1328304.1"/>
    <property type="molecule type" value="Genomic_DNA"/>
</dbReference>
<protein>
    <recommendedName>
        <fullName evidence="3">Secreted protein</fullName>
    </recommendedName>
</protein>
<evidence type="ECO:0008006" key="3">
    <source>
        <dbReference type="Google" id="ProtNLM"/>
    </source>
</evidence>
<sequence length="129" mass="13789">MGMRLNSPVQLVVFWPLVLLALILRLTFGGMAAPSSMLVDQIGDLAKLAIFCDDSTATPAQDGHHHGAASLDDSLLLSDALELFLPVMGHGPVIGRLLCDIAQRVWVFAPIRGPPRPERTALCPQGPPC</sequence>
<evidence type="ECO:0000313" key="1">
    <source>
        <dbReference type="EMBL" id="MBO1328304.1"/>
    </source>
</evidence>
<organism evidence="1 2">
    <name type="scientific">Acetobacter suratthaniensis</name>
    <dbReference type="NCBI Taxonomy" id="1502841"/>
    <lineage>
        <taxon>Bacteria</taxon>
        <taxon>Pseudomonadati</taxon>
        <taxon>Pseudomonadota</taxon>
        <taxon>Alphaproteobacteria</taxon>
        <taxon>Acetobacterales</taxon>
        <taxon>Acetobacteraceae</taxon>
        <taxon>Acetobacter</taxon>
    </lineage>
</organism>
<evidence type="ECO:0000313" key="2">
    <source>
        <dbReference type="Proteomes" id="UP000664399"/>
    </source>
</evidence>
<reference evidence="1 2" key="1">
    <citation type="submission" date="2021-03" db="EMBL/GenBank/DDBJ databases">
        <title>The complete genome sequence of Acetobacter suratthaniensis TBRC 1719.</title>
        <authorList>
            <person name="Charoenyingcharoen P."/>
            <person name="Yukphan P."/>
        </authorList>
    </citation>
    <scope>NUCLEOTIDE SEQUENCE [LARGE SCALE GENOMIC DNA]</scope>
    <source>
        <strain evidence="1 2">TBRC 1719</strain>
    </source>
</reference>
<proteinExistence type="predicted"/>
<dbReference type="Proteomes" id="UP000664399">
    <property type="component" value="Unassembled WGS sequence"/>
</dbReference>